<keyword evidence="1" id="KW-1133">Transmembrane helix</keyword>
<feature type="non-terminal residue" evidence="2">
    <location>
        <position position="1"/>
    </location>
</feature>
<reference evidence="2" key="1">
    <citation type="journal article" date="2014" name="Front. Microbiol.">
        <title>High frequency of phylogenetically diverse reductive dehalogenase-homologous genes in deep subseafloor sedimentary metagenomes.</title>
        <authorList>
            <person name="Kawai M."/>
            <person name="Futagami T."/>
            <person name="Toyoda A."/>
            <person name="Takaki Y."/>
            <person name="Nishi S."/>
            <person name="Hori S."/>
            <person name="Arai W."/>
            <person name="Tsubouchi T."/>
            <person name="Morono Y."/>
            <person name="Uchiyama I."/>
            <person name="Ito T."/>
            <person name="Fujiyama A."/>
            <person name="Inagaki F."/>
            <person name="Takami H."/>
        </authorList>
    </citation>
    <scope>NUCLEOTIDE SEQUENCE</scope>
    <source>
        <strain evidence="2">Expedition CK06-06</strain>
    </source>
</reference>
<keyword evidence="1" id="KW-0472">Membrane</keyword>
<evidence type="ECO:0000313" key="2">
    <source>
        <dbReference type="EMBL" id="GAI49945.1"/>
    </source>
</evidence>
<dbReference type="EMBL" id="BARV01034725">
    <property type="protein sequence ID" value="GAI49945.1"/>
    <property type="molecule type" value="Genomic_DNA"/>
</dbReference>
<protein>
    <submittedName>
        <fullName evidence="2">Uncharacterized protein</fullName>
    </submittedName>
</protein>
<evidence type="ECO:0000256" key="1">
    <source>
        <dbReference type="SAM" id="Phobius"/>
    </source>
</evidence>
<sequence length="234" mass="26467">RAKDALWSLVWQFGIILLLAAWGWIKLGSIRWRVFFVAVILCDFVYTVFLNIISFEITPFGLPSCIVLAGLVGIGTAHVLKAVKQRASVGKMTFRAVNVAACLMPAIPLTFNYDVCDQSRNYTAYEHALNIFRTVDNKATLFLDGDNNLFPVTYARIIEKIREDVTIYDRPNLIFKMAYVNELTNRPVTELKKARLLAEKRIIEKANNSVYYAVFNPFAVGAPDGYSIRPYGIL</sequence>
<organism evidence="2">
    <name type="scientific">marine sediment metagenome</name>
    <dbReference type="NCBI Taxonomy" id="412755"/>
    <lineage>
        <taxon>unclassified sequences</taxon>
        <taxon>metagenomes</taxon>
        <taxon>ecological metagenomes</taxon>
    </lineage>
</organism>
<proteinExistence type="predicted"/>
<dbReference type="AlphaFoldDB" id="X1QFZ1"/>
<feature type="transmembrane region" description="Helical" evidence="1">
    <location>
        <begin position="6"/>
        <end position="25"/>
    </location>
</feature>
<accession>X1QFZ1</accession>
<feature type="transmembrane region" description="Helical" evidence="1">
    <location>
        <begin position="32"/>
        <end position="54"/>
    </location>
</feature>
<feature type="transmembrane region" description="Helical" evidence="1">
    <location>
        <begin position="60"/>
        <end position="80"/>
    </location>
</feature>
<dbReference type="InterPro" id="IPR052724">
    <property type="entry name" value="GT117_domain-containing"/>
</dbReference>
<gene>
    <name evidence="2" type="ORF">S06H3_54312</name>
</gene>
<keyword evidence="1" id="KW-0812">Transmembrane</keyword>
<comment type="caution">
    <text evidence="2">The sequence shown here is derived from an EMBL/GenBank/DDBJ whole genome shotgun (WGS) entry which is preliminary data.</text>
</comment>
<dbReference type="PANTHER" id="PTHR16214">
    <property type="entry name" value="TRANSMEMBRANE PROTEIN 260"/>
    <property type="match status" value="1"/>
</dbReference>
<name>X1QFZ1_9ZZZZ</name>
<dbReference type="PANTHER" id="PTHR16214:SF3">
    <property type="entry name" value="TRANSMEMBRANE PROTEIN 260"/>
    <property type="match status" value="1"/>
</dbReference>